<reference evidence="2 3" key="1">
    <citation type="submission" date="2021-05" db="EMBL/GenBank/DDBJ databases">
        <title>Novel species in genus Cellulomonas.</title>
        <authorList>
            <person name="Zhang G."/>
        </authorList>
    </citation>
    <scope>NUCLEOTIDE SEQUENCE [LARGE SCALE GENOMIC DNA]</scope>
    <source>
        <strain evidence="3">zg-ZUI222</strain>
    </source>
</reference>
<dbReference type="EMBL" id="CP074405">
    <property type="protein sequence ID" value="QVI62521.1"/>
    <property type="molecule type" value="Genomic_DNA"/>
</dbReference>
<name>A0ABX8D5Z4_9CELL</name>
<dbReference type="RefSeq" id="WP_207340182.1">
    <property type="nucleotide sequence ID" value="NZ_CP074405.1"/>
</dbReference>
<sequence length="185" mass="18558">MTLTAPSARPARAARPRRLHRVVVGLAAATLLVAPGCAAGASADAGPTTATAHAGAEVTFGTPFEYADGLLVDVTAPARFTPTAQAEWDRAVPGVLVRVRVSITNGTDAEFRPNTLIATAVSGGQDAVAVLDPGSQIGQTGPDAAVPAGGSVAFPLAFLVQDPADVRLTVEPALGGYEPLVLTVG</sequence>
<keyword evidence="1" id="KW-0732">Signal</keyword>
<evidence type="ECO:0000313" key="2">
    <source>
        <dbReference type="EMBL" id="QVI62521.1"/>
    </source>
</evidence>
<proteinExistence type="predicted"/>
<accession>A0ABX8D5Z4</accession>
<feature type="chain" id="PRO_5045855905" description="DUF4352 domain-containing protein" evidence="1">
    <location>
        <begin position="39"/>
        <end position="185"/>
    </location>
</feature>
<evidence type="ECO:0000256" key="1">
    <source>
        <dbReference type="SAM" id="SignalP"/>
    </source>
</evidence>
<keyword evidence="3" id="KW-1185">Reference proteome</keyword>
<protein>
    <recommendedName>
        <fullName evidence="4">DUF4352 domain-containing protein</fullName>
    </recommendedName>
</protein>
<organism evidence="2 3">
    <name type="scientific">Cellulomonas wangleii</name>
    <dbReference type="NCBI Taxonomy" id="2816956"/>
    <lineage>
        <taxon>Bacteria</taxon>
        <taxon>Bacillati</taxon>
        <taxon>Actinomycetota</taxon>
        <taxon>Actinomycetes</taxon>
        <taxon>Micrococcales</taxon>
        <taxon>Cellulomonadaceae</taxon>
        <taxon>Cellulomonas</taxon>
    </lineage>
</organism>
<evidence type="ECO:0008006" key="4">
    <source>
        <dbReference type="Google" id="ProtNLM"/>
    </source>
</evidence>
<feature type="signal peptide" evidence="1">
    <location>
        <begin position="1"/>
        <end position="38"/>
    </location>
</feature>
<evidence type="ECO:0000313" key="3">
    <source>
        <dbReference type="Proteomes" id="UP000677804"/>
    </source>
</evidence>
<gene>
    <name evidence="2" type="ORF">KG103_00745</name>
</gene>
<dbReference type="Proteomes" id="UP000677804">
    <property type="component" value="Chromosome"/>
</dbReference>